<accession>A0AAW8F651</accession>
<dbReference type="AlphaFoldDB" id="A0AAW8F651"/>
<protein>
    <submittedName>
        <fullName evidence="1">Uncharacterized protein YhjY with autotransporter beta-barrel domain</fullName>
    </submittedName>
</protein>
<comment type="caution">
    <text evidence="1">The sequence shown here is derived from an EMBL/GenBank/DDBJ whole genome shotgun (WGS) entry which is preliminary data.</text>
</comment>
<reference evidence="1" key="1">
    <citation type="submission" date="2023-07" db="EMBL/GenBank/DDBJ databases">
        <title>Comparative genomics of wheat-associated soil bacteria to identify genetic determinants of phenazine resistance.</title>
        <authorList>
            <person name="Mouncey N."/>
        </authorList>
    </citation>
    <scope>NUCLEOTIDE SEQUENCE</scope>
    <source>
        <strain evidence="1">V4I22</strain>
    </source>
</reference>
<evidence type="ECO:0000313" key="2">
    <source>
        <dbReference type="Proteomes" id="UP001234216"/>
    </source>
</evidence>
<organism evidence="1 2">
    <name type="scientific">Streptomyces canus</name>
    <dbReference type="NCBI Taxonomy" id="58343"/>
    <lineage>
        <taxon>Bacteria</taxon>
        <taxon>Bacillati</taxon>
        <taxon>Actinomycetota</taxon>
        <taxon>Actinomycetes</taxon>
        <taxon>Kitasatosporales</taxon>
        <taxon>Streptomycetaceae</taxon>
        <taxon>Streptomyces</taxon>
        <taxon>Streptomyces aurantiacus group</taxon>
    </lineage>
</organism>
<dbReference type="Proteomes" id="UP001234216">
    <property type="component" value="Unassembled WGS sequence"/>
</dbReference>
<evidence type="ECO:0000313" key="1">
    <source>
        <dbReference type="EMBL" id="MDQ0904845.1"/>
    </source>
</evidence>
<name>A0AAW8F651_9ACTN</name>
<sequence>MIRLRLDCTGRYGSVAVLWYDQTKVGNYNEAAG</sequence>
<dbReference type="EMBL" id="JAUSZV010000005">
    <property type="protein sequence ID" value="MDQ0904845.1"/>
    <property type="molecule type" value="Genomic_DNA"/>
</dbReference>
<proteinExistence type="predicted"/>
<gene>
    <name evidence="1" type="ORF">QFZ22_000830</name>
</gene>